<feature type="compositionally biased region" description="Basic and acidic residues" evidence="2">
    <location>
        <begin position="913"/>
        <end position="926"/>
    </location>
</feature>
<dbReference type="EMBL" id="LDAU01000098">
    <property type="protein sequence ID" value="KRX06249.1"/>
    <property type="molecule type" value="Genomic_DNA"/>
</dbReference>
<dbReference type="InParanoid" id="A0A0V0QV48"/>
<dbReference type="AlphaFoldDB" id="A0A0V0QV48"/>
<feature type="coiled-coil region" evidence="1">
    <location>
        <begin position="369"/>
        <end position="416"/>
    </location>
</feature>
<keyword evidence="4" id="KW-1185">Reference proteome</keyword>
<evidence type="ECO:0000313" key="4">
    <source>
        <dbReference type="Proteomes" id="UP000054937"/>
    </source>
</evidence>
<dbReference type="Proteomes" id="UP000054937">
    <property type="component" value="Unassembled WGS sequence"/>
</dbReference>
<evidence type="ECO:0000256" key="1">
    <source>
        <dbReference type="SAM" id="Coils"/>
    </source>
</evidence>
<gene>
    <name evidence="3" type="ORF">PPERSA_06131</name>
</gene>
<feature type="compositionally biased region" description="Polar residues" evidence="2">
    <location>
        <begin position="844"/>
        <end position="856"/>
    </location>
</feature>
<feature type="compositionally biased region" description="Polar residues" evidence="2">
    <location>
        <begin position="872"/>
        <end position="881"/>
    </location>
</feature>
<protein>
    <submittedName>
        <fullName evidence="3">Uncharacterized protein</fullName>
    </submittedName>
</protein>
<feature type="region of interest" description="Disordered" evidence="2">
    <location>
        <begin position="842"/>
        <end position="950"/>
    </location>
</feature>
<organism evidence="3 4">
    <name type="scientific">Pseudocohnilembus persalinus</name>
    <name type="common">Ciliate</name>
    <dbReference type="NCBI Taxonomy" id="266149"/>
    <lineage>
        <taxon>Eukaryota</taxon>
        <taxon>Sar</taxon>
        <taxon>Alveolata</taxon>
        <taxon>Ciliophora</taxon>
        <taxon>Intramacronucleata</taxon>
        <taxon>Oligohymenophorea</taxon>
        <taxon>Scuticociliatia</taxon>
        <taxon>Philasterida</taxon>
        <taxon>Pseudocohnilembidae</taxon>
        <taxon>Pseudocohnilembus</taxon>
    </lineage>
</organism>
<feature type="compositionally biased region" description="Basic and acidic residues" evidence="2">
    <location>
        <begin position="935"/>
        <end position="950"/>
    </location>
</feature>
<keyword evidence="1" id="KW-0175">Coiled coil</keyword>
<feature type="coiled-coil region" evidence="1">
    <location>
        <begin position="515"/>
        <end position="561"/>
    </location>
</feature>
<feature type="region of interest" description="Disordered" evidence="2">
    <location>
        <begin position="237"/>
        <end position="259"/>
    </location>
</feature>
<sequence>MFNYLNQYQLSYNDLEYKQYSPVFLEDHNLNSYLEYQYKSPDNNLYQLNQNGTQQIQTNLTETQQLPNNTNLQLSHIQEEISLNRNQELETQDQKTIIQVDINQKPYQQENQQENSYTQNNQENQFHQQNEMKFVLTNSQQIVDSQKNCFQKMIFEDDKIRDIQSQNYIIIGQQFQESKNLNGQITQLDNYQNQNHNGLKQIYPQQNFSINKYEQTQNQLNNLQMTKDNYNQCSFDPSSQYLNQTPAINSQNNGEQYTTQYNTGDQLLDSNSHIQTNNLLINNKQKVVQASNSPRNRTIQSFDGVGFNNEQKQVQIHKQQQPLFQQGNQPPSKFQNKKQNQYDLQLDLSYSSIQQAIENLIDTKLNQMNKEMMENLRYQEQKILLLEQNKDNNQELQQIQQQINNLNQIQDEYLQNGLNSSYKFQQIAQQISQLQEQACQYNLALNKSQINQRDIIQQINKNMSDIKLIKGNLVKNIQNNYQNKEEINRINREQYKLNQYIFKQSQESSQINIEFKNITNNFQNLEIKLQNQLNDMETHISQKEQEKTQEQENAREQLMRDTNQQIYSIITDGNQDKISESGVDLSNMDYQRLSQIKQLEIKIPDQIQQEEMNMTQEINLIKQNSDNKENQFNQILQQFTEIQNSQTSQLSQIENKLNDRVQEEQYLIQQKSTKENEQKTNKTYLDNQQQKGTLIKIEKQSKQSTKTTKQNNKQVLQIQEQMNNLEISKQQSVHQQNELQSNLNQELQHIKEMMVKNRQKISQQFVNNDSGYQQLKQSIQTFQQKGDEKIKNTNQQIAQIETNILKQFSRLKHQTNYPKDQDQSKNLHTKIQQLEKQLLNQKQHSNALNDKTNDQPNFWDYQKKPNGFKVQRAQNNRAQTFKNKNKNYKNRRSQKSFEKQKKQVFKNGVQETKTSKEPQSKTKESKQPQFSQKLIKNERQEQQKDKKVKFETQEHTNNLQNQQLEEKNNKELIIQLIEHKFDQADQNMNKILDLIIVQQDKNHQALTKLVKDQLVANQKKYYCYDELGYGCSSKLQNVSIQNLQSYKWHIMQKHDNTTPKQKVLKLDGSLNEEVLKIREKQNSFTQKTNQKKNP</sequence>
<evidence type="ECO:0000256" key="2">
    <source>
        <dbReference type="SAM" id="MobiDB-lite"/>
    </source>
</evidence>
<evidence type="ECO:0000313" key="3">
    <source>
        <dbReference type="EMBL" id="KRX06249.1"/>
    </source>
</evidence>
<name>A0A0V0QV48_PSEPJ</name>
<reference evidence="3 4" key="1">
    <citation type="journal article" date="2015" name="Sci. Rep.">
        <title>Genome of the facultative scuticociliatosis pathogen Pseudocohnilembus persalinus provides insight into its virulence through horizontal gene transfer.</title>
        <authorList>
            <person name="Xiong J."/>
            <person name="Wang G."/>
            <person name="Cheng J."/>
            <person name="Tian M."/>
            <person name="Pan X."/>
            <person name="Warren A."/>
            <person name="Jiang C."/>
            <person name="Yuan D."/>
            <person name="Miao W."/>
        </authorList>
    </citation>
    <scope>NUCLEOTIDE SEQUENCE [LARGE SCALE GENOMIC DNA]</scope>
    <source>
        <strain evidence="3">36N120E</strain>
    </source>
</reference>
<feature type="compositionally biased region" description="Basic residues" evidence="2">
    <location>
        <begin position="883"/>
        <end position="894"/>
    </location>
</feature>
<accession>A0A0V0QV48</accession>
<comment type="caution">
    <text evidence="3">The sequence shown here is derived from an EMBL/GenBank/DDBJ whole genome shotgun (WGS) entry which is preliminary data.</text>
</comment>
<proteinExistence type="predicted"/>